<dbReference type="Proteomes" id="UP000694522">
    <property type="component" value="Unplaced"/>
</dbReference>
<keyword evidence="3" id="KW-1185">Reference proteome</keyword>
<evidence type="ECO:0000313" key="2">
    <source>
        <dbReference type="Ensembl" id="ENSACOP00000014165.1"/>
    </source>
</evidence>
<feature type="region of interest" description="Disordered" evidence="1">
    <location>
        <begin position="1"/>
        <end position="27"/>
    </location>
</feature>
<protein>
    <submittedName>
        <fullName evidence="2">Uncharacterized protein</fullName>
    </submittedName>
</protein>
<evidence type="ECO:0000313" key="3">
    <source>
        <dbReference type="Proteomes" id="UP000694522"/>
    </source>
</evidence>
<organism evidence="2 3">
    <name type="scientific">Amazona collaria</name>
    <name type="common">yellow-billed parrot</name>
    <dbReference type="NCBI Taxonomy" id="241587"/>
    <lineage>
        <taxon>Eukaryota</taxon>
        <taxon>Metazoa</taxon>
        <taxon>Chordata</taxon>
        <taxon>Craniata</taxon>
        <taxon>Vertebrata</taxon>
        <taxon>Euteleostomi</taxon>
        <taxon>Archelosauria</taxon>
        <taxon>Archosauria</taxon>
        <taxon>Dinosauria</taxon>
        <taxon>Saurischia</taxon>
        <taxon>Theropoda</taxon>
        <taxon>Coelurosauria</taxon>
        <taxon>Aves</taxon>
        <taxon>Neognathae</taxon>
        <taxon>Neoaves</taxon>
        <taxon>Telluraves</taxon>
        <taxon>Australaves</taxon>
        <taxon>Psittaciformes</taxon>
        <taxon>Psittacidae</taxon>
        <taxon>Amazona</taxon>
    </lineage>
</organism>
<dbReference type="AlphaFoldDB" id="A0A8B9FSL4"/>
<evidence type="ECO:0000256" key="1">
    <source>
        <dbReference type="SAM" id="MobiDB-lite"/>
    </source>
</evidence>
<name>A0A8B9FSL4_9PSIT</name>
<accession>A0A8B9FSL4</accession>
<dbReference type="Ensembl" id="ENSACOT00000014665.1">
    <property type="protein sequence ID" value="ENSACOP00000014165.1"/>
    <property type="gene ID" value="ENSACOG00000009862.1"/>
</dbReference>
<proteinExistence type="predicted"/>
<reference evidence="2" key="2">
    <citation type="submission" date="2025-09" db="UniProtKB">
        <authorList>
            <consortium name="Ensembl"/>
        </authorList>
    </citation>
    <scope>IDENTIFICATION</scope>
</reference>
<sequence length="103" mass="10925">MSASETPKSRFETSSFPPVSTPAPAPKPLSNRSCCHFSGSCFGFPQAAALPPAAAASRTRLLMISSSDMSILSAMMAAPLRGLHFRPRSASPLLPPRLQKKLL</sequence>
<reference evidence="2" key="1">
    <citation type="submission" date="2025-08" db="UniProtKB">
        <authorList>
            <consortium name="Ensembl"/>
        </authorList>
    </citation>
    <scope>IDENTIFICATION</scope>
</reference>